<accession>A0AAE1XG69</accession>
<evidence type="ECO:0000256" key="8">
    <source>
        <dbReference type="SAM" id="Phobius"/>
    </source>
</evidence>
<evidence type="ECO:0000256" key="1">
    <source>
        <dbReference type="ARBA" id="ARBA00004123"/>
    </source>
</evidence>
<dbReference type="EMBL" id="JACGWL010000001">
    <property type="protein sequence ID" value="KAK4411218.1"/>
    <property type="molecule type" value="Genomic_DNA"/>
</dbReference>
<reference evidence="9" key="1">
    <citation type="submission" date="2020-06" db="EMBL/GenBank/DDBJ databases">
        <authorList>
            <person name="Li T."/>
            <person name="Hu X."/>
            <person name="Zhang T."/>
            <person name="Song X."/>
            <person name="Zhang H."/>
            <person name="Dai N."/>
            <person name="Sheng W."/>
            <person name="Hou X."/>
            <person name="Wei L."/>
        </authorList>
    </citation>
    <scope>NUCLEOTIDE SEQUENCE</scope>
    <source>
        <strain evidence="9">K16</strain>
        <tissue evidence="9">Leaf</tissue>
    </source>
</reference>
<reference evidence="9" key="2">
    <citation type="journal article" date="2024" name="Plant">
        <title>Genomic evolution and insights into agronomic trait innovations of Sesamum species.</title>
        <authorList>
            <person name="Miao H."/>
            <person name="Wang L."/>
            <person name="Qu L."/>
            <person name="Liu H."/>
            <person name="Sun Y."/>
            <person name="Le M."/>
            <person name="Wang Q."/>
            <person name="Wei S."/>
            <person name="Zheng Y."/>
            <person name="Lin W."/>
            <person name="Duan Y."/>
            <person name="Cao H."/>
            <person name="Xiong S."/>
            <person name="Wang X."/>
            <person name="Wei L."/>
            <person name="Li C."/>
            <person name="Ma Q."/>
            <person name="Ju M."/>
            <person name="Zhao R."/>
            <person name="Li G."/>
            <person name="Mu C."/>
            <person name="Tian Q."/>
            <person name="Mei H."/>
            <person name="Zhang T."/>
            <person name="Gao T."/>
            <person name="Zhang H."/>
        </authorList>
    </citation>
    <scope>NUCLEOTIDE SEQUENCE</scope>
    <source>
        <strain evidence="9">K16</strain>
    </source>
</reference>
<dbReference type="AlphaFoldDB" id="A0AAE1XG69"/>
<keyword evidence="6" id="KW-0808">Transferase</keyword>
<keyword evidence="2 6" id="KW-0479">Metal-binding</keyword>
<evidence type="ECO:0000256" key="6">
    <source>
        <dbReference type="RuleBase" id="RU365038"/>
    </source>
</evidence>
<organism evidence="9 10">
    <name type="scientific">Sesamum angolense</name>
    <dbReference type="NCBI Taxonomy" id="2727404"/>
    <lineage>
        <taxon>Eukaryota</taxon>
        <taxon>Viridiplantae</taxon>
        <taxon>Streptophyta</taxon>
        <taxon>Embryophyta</taxon>
        <taxon>Tracheophyta</taxon>
        <taxon>Spermatophyta</taxon>
        <taxon>Magnoliopsida</taxon>
        <taxon>eudicotyledons</taxon>
        <taxon>Gunneridae</taxon>
        <taxon>Pentapetalae</taxon>
        <taxon>asterids</taxon>
        <taxon>lamiids</taxon>
        <taxon>Lamiales</taxon>
        <taxon>Pedaliaceae</taxon>
        <taxon>Sesamum</taxon>
    </lineage>
</organism>
<comment type="caution">
    <text evidence="9">The sequence shown here is derived from an EMBL/GenBank/DDBJ whole genome shotgun (WGS) entry which is preliminary data.</text>
</comment>
<feature type="transmembrane region" description="Helical" evidence="8">
    <location>
        <begin position="76"/>
        <end position="99"/>
    </location>
</feature>
<dbReference type="GO" id="GO:0016567">
    <property type="term" value="P:protein ubiquitination"/>
    <property type="evidence" value="ECO:0007669"/>
    <property type="project" value="UniProtKB-UniRule"/>
</dbReference>
<keyword evidence="8" id="KW-0812">Transmembrane</keyword>
<keyword evidence="5 6" id="KW-0539">Nucleus</keyword>
<protein>
    <recommendedName>
        <fullName evidence="6">E3 ubiquitin protein ligase</fullName>
        <ecNumber evidence="6">2.3.2.27</ecNumber>
    </recommendedName>
</protein>
<feature type="non-terminal residue" evidence="9">
    <location>
        <position position="1"/>
    </location>
</feature>
<evidence type="ECO:0000313" key="9">
    <source>
        <dbReference type="EMBL" id="KAK4411218.1"/>
    </source>
</evidence>
<keyword evidence="6" id="KW-0833">Ubl conjugation pathway</keyword>
<keyword evidence="8" id="KW-0472">Membrane</keyword>
<comment type="catalytic activity">
    <reaction evidence="6">
        <text>S-ubiquitinyl-[E2 ubiquitin-conjugating enzyme]-L-cysteine + [acceptor protein]-L-lysine = [E2 ubiquitin-conjugating enzyme]-L-cysteine + N(6)-ubiquitinyl-[acceptor protein]-L-lysine.</text>
        <dbReference type="EC" id="2.3.2.27"/>
    </reaction>
</comment>
<keyword evidence="8" id="KW-1133">Transmembrane helix</keyword>
<gene>
    <name evidence="9" type="ORF">Sango_0194800</name>
</gene>
<keyword evidence="3 6" id="KW-0863">Zinc-finger</keyword>
<keyword evidence="10" id="KW-1185">Reference proteome</keyword>
<comment type="similarity">
    <text evidence="6">Belongs to the BRE1 family.</text>
</comment>
<dbReference type="GO" id="GO:0006325">
    <property type="term" value="P:chromatin organization"/>
    <property type="evidence" value="ECO:0007669"/>
    <property type="project" value="UniProtKB-KW"/>
</dbReference>
<dbReference type="GO" id="GO:0061630">
    <property type="term" value="F:ubiquitin protein ligase activity"/>
    <property type="evidence" value="ECO:0007669"/>
    <property type="project" value="UniProtKB-EC"/>
</dbReference>
<evidence type="ECO:0000256" key="2">
    <source>
        <dbReference type="ARBA" id="ARBA00022723"/>
    </source>
</evidence>
<evidence type="ECO:0000256" key="7">
    <source>
        <dbReference type="SAM" id="MobiDB-lite"/>
    </source>
</evidence>
<evidence type="ECO:0000313" key="10">
    <source>
        <dbReference type="Proteomes" id="UP001289374"/>
    </source>
</evidence>
<sequence>MGSTGEADKKRRHFSSISPTAGAAKKQPLAPLSEEKKSLTPFLPLVGMVGSGSSLGLQPGFQPCLQPLAARAVAQLMLFFLSVRIALVLKTMGMFWYLAVLQFQNQKLIQKLETQKVEINALEDRLCHLKDKQQSYEKTLAVVNSSWEELVDDLESRSNCTLDSLKHGRGFGHHLVKDGQIHIYVSSAWTISDEQSHVLQNNDSIDAKIIDNEPLDGPHQ</sequence>
<dbReference type="PANTHER" id="PTHR23163">
    <property type="entry name" value="RING FINGER PROTEIN-RELATED"/>
    <property type="match status" value="1"/>
</dbReference>
<feature type="region of interest" description="Disordered" evidence="7">
    <location>
        <begin position="1"/>
        <end position="30"/>
    </location>
</feature>
<evidence type="ECO:0000256" key="4">
    <source>
        <dbReference type="ARBA" id="ARBA00022833"/>
    </source>
</evidence>
<dbReference type="GO" id="GO:0033503">
    <property type="term" value="C:HULC complex"/>
    <property type="evidence" value="ECO:0007669"/>
    <property type="project" value="TreeGrafter"/>
</dbReference>
<dbReference type="PANTHER" id="PTHR23163:SF0">
    <property type="entry name" value="E3 UBIQUITIN-PROTEIN LIGASE BRE1"/>
    <property type="match status" value="1"/>
</dbReference>
<dbReference type="EC" id="2.3.2.27" evidence="6"/>
<keyword evidence="4 6" id="KW-0862">Zinc</keyword>
<dbReference type="InterPro" id="IPR013956">
    <property type="entry name" value="E3_ubiquit_lig_Bre1"/>
</dbReference>
<dbReference type="GO" id="GO:0005634">
    <property type="term" value="C:nucleus"/>
    <property type="evidence" value="ECO:0007669"/>
    <property type="project" value="UniProtKB-SubCell"/>
</dbReference>
<comment type="subcellular location">
    <subcellularLocation>
        <location evidence="1 6">Nucleus</location>
    </subcellularLocation>
</comment>
<evidence type="ECO:0000256" key="5">
    <source>
        <dbReference type="ARBA" id="ARBA00023242"/>
    </source>
</evidence>
<dbReference type="GO" id="GO:0008270">
    <property type="term" value="F:zinc ion binding"/>
    <property type="evidence" value="ECO:0007669"/>
    <property type="project" value="UniProtKB-KW"/>
</dbReference>
<keyword evidence="6" id="KW-0175">Coiled coil</keyword>
<comment type="pathway">
    <text evidence="6">Protein modification; protein ubiquitination.</text>
</comment>
<keyword evidence="6" id="KW-0156">Chromatin regulator</keyword>
<evidence type="ECO:0000256" key="3">
    <source>
        <dbReference type="ARBA" id="ARBA00022771"/>
    </source>
</evidence>
<dbReference type="Proteomes" id="UP001289374">
    <property type="component" value="Unassembled WGS sequence"/>
</dbReference>
<proteinExistence type="inferred from homology"/>
<name>A0AAE1XG69_9LAMI</name>